<dbReference type="Proteomes" id="UP000789901">
    <property type="component" value="Unassembled WGS sequence"/>
</dbReference>
<comment type="caution">
    <text evidence="1">The sequence shown here is derived from an EMBL/GenBank/DDBJ whole genome shotgun (WGS) entry which is preliminary data.</text>
</comment>
<evidence type="ECO:0000313" key="2">
    <source>
        <dbReference type="Proteomes" id="UP000789901"/>
    </source>
</evidence>
<feature type="non-terminal residue" evidence="1">
    <location>
        <position position="70"/>
    </location>
</feature>
<dbReference type="EMBL" id="CAJVQB010083217">
    <property type="protein sequence ID" value="CAG8846378.1"/>
    <property type="molecule type" value="Genomic_DNA"/>
</dbReference>
<accession>A0ABN7X470</accession>
<gene>
    <name evidence="1" type="ORF">GMARGA_LOCUS38132</name>
</gene>
<keyword evidence="2" id="KW-1185">Reference proteome</keyword>
<protein>
    <submittedName>
        <fullName evidence="1">50_t:CDS:1</fullName>
    </submittedName>
</protein>
<reference evidence="1 2" key="1">
    <citation type="submission" date="2021-06" db="EMBL/GenBank/DDBJ databases">
        <authorList>
            <person name="Kallberg Y."/>
            <person name="Tangrot J."/>
            <person name="Rosling A."/>
        </authorList>
    </citation>
    <scope>NUCLEOTIDE SEQUENCE [LARGE SCALE GENOMIC DNA]</scope>
    <source>
        <strain evidence="1 2">120-4 pot B 10/14</strain>
    </source>
</reference>
<evidence type="ECO:0000313" key="1">
    <source>
        <dbReference type="EMBL" id="CAG8846378.1"/>
    </source>
</evidence>
<sequence>MKIELDEQQESVKNTIIICVKHKGCQPKRYKSGGEDLLKKKIQKVQDMTNAGEGSSNLKRIRHCQKCGQA</sequence>
<organism evidence="1 2">
    <name type="scientific">Gigaspora margarita</name>
    <dbReference type="NCBI Taxonomy" id="4874"/>
    <lineage>
        <taxon>Eukaryota</taxon>
        <taxon>Fungi</taxon>
        <taxon>Fungi incertae sedis</taxon>
        <taxon>Mucoromycota</taxon>
        <taxon>Glomeromycotina</taxon>
        <taxon>Glomeromycetes</taxon>
        <taxon>Diversisporales</taxon>
        <taxon>Gigasporaceae</taxon>
        <taxon>Gigaspora</taxon>
    </lineage>
</organism>
<name>A0ABN7X470_GIGMA</name>
<proteinExistence type="predicted"/>